<dbReference type="InterPro" id="IPR032093">
    <property type="entry name" value="PhoD_N"/>
</dbReference>
<dbReference type="Pfam" id="PF09423">
    <property type="entry name" value="PhoD"/>
    <property type="match status" value="1"/>
</dbReference>
<feature type="domain" description="PhoD-like phosphatase metallophosphatase" evidence="2">
    <location>
        <begin position="158"/>
        <end position="409"/>
    </location>
</feature>
<evidence type="ECO:0000259" key="3">
    <source>
        <dbReference type="Pfam" id="PF16655"/>
    </source>
</evidence>
<evidence type="ECO:0000256" key="1">
    <source>
        <dbReference type="SAM" id="SignalP"/>
    </source>
</evidence>
<proteinExistence type="predicted"/>
<dbReference type="InterPro" id="IPR038607">
    <property type="entry name" value="PhoD-like_sf"/>
</dbReference>
<dbReference type="Proteomes" id="UP001214250">
    <property type="component" value="Chromosome 2"/>
</dbReference>
<gene>
    <name evidence="4" type="ORF">PQO03_16120</name>
</gene>
<dbReference type="Gene3D" id="3.60.21.70">
    <property type="entry name" value="PhoD-like phosphatase"/>
    <property type="match status" value="1"/>
</dbReference>
<evidence type="ECO:0000259" key="2">
    <source>
        <dbReference type="Pfam" id="PF09423"/>
    </source>
</evidence>
<dbReference type="RefSeq" id="WP_274154221.1">
    <property type="nucleotide sequence ID" value="NZ_CP117812.1"/>
</dbReference>
<evidence type="ECO:0000313" key="4">
    <source>
        <dbReference type="EMBL" id="WDE99363.1"/>
    </source>
</evidence>
<dbReference type="InterPro" id="IPR029052">
    <property type="entry name" value="Metallo-depent_PP-like"/>
</dbReference>
<feature type="chain" id="PRO_5045819215" evidence="1">
    <location>
        <begin position="22"/>
        <end position="469"/>
    </location>
</feature>
<keyword evidence="5" id="KW-1185">Reference proteome</keyword>
<dbReference type="Pfam" id="PF16655">
    <property type="entry name" value="PhoD_N"/>
    <property type="match status" value="1"/>
</dbReference>
<dbReference type="PANTHER" id="PTHR43606">
    <property type="entry name" value="PHOSPHATASE, PUTATIVE (AFU_ORTHOLOGUE AFUA_6G08710)-RELATED"/>
    <property type="match status" value="1"/>
</dbReference>
<dbReference type="SUPFAM" id="SSF56300">
    <property type="entry name" value="Metallo-dependent phosphatases"/>
    <property type="match status" value="1"/>
</dbReference>
<keyword evidence="1" id="KW-0732">Signal</keyword>
<name>A0ABY7VYM1_9BACT</name>
<reference evidence="4 5" key="1">
    <citation type="submission" date="2023-02" db="EMBL/GenBank/DDBJ databases">
        <title>Genome sequence of Lentisphaera profundi SAORIC-696.</title>
        <authorList>
            <person name="Kim e."/>
            <person name="Cho J.-C."/>
            <person name="Choi A."/>
            <person name="Kang I."/>
        </authorList>
    </citation>
    <scope>NUCLEOTIDE SEQUENCE [LARGE SCALE GENOMIC DNA]</scope>
    <source>
        <strain evidence="4 5">SAORIC-696</strain>
    </source>
</reference>
<organism evidence="4 5">
    <name type="scientific">Lentisphaera profundi</name>
    <dbReference type="NCBI Taxonomy" id="1658616"/>
    <lineage>
        <taxon>Bacteria</taxon>
        <taxon>Pseudomonadati</taxon>
        <taxon>Lentisphaerota</taxon>
        <taxon>Lentisphaeria</taxon>
        <taxon>Lentisphaerales</taxon>
        <taxon>Lentisphaeraceae</taxon>
        <taxon>Lentisphaera</taxon>
    </lineage>
</organism>
<sequence length="469" mass="53238">MINNSLKIFSLISLLAVSLMANEGPQQANGIKIGEVTAHSVIIWTRLTDGHAKFTTTEAEDRVRKQQLTPPKVAPGHTGQVRITLTEQEQQFFQSQWKDVNAQSDFTYQVMIDDLTPRSTYQVRVDARYYCSETISSTSKGSFTTAPTPNDIVTAEVAIVTCQAIRSAEDTRVGHSVYKQMLELERPLDFFIHTGDILYYDKGYLAKNVRDARRKWNHTFALPLNRDFSAQVPSFFMKDDHDTVTNDSDPSSVHGDLTFKQGIEIFTEQVPMGDLTYRRIRWGKDLELWLTENRDYRSVNKMKDGPNKTILGAKQKKWLKDTIAASDATFKFIVTPGPIIGPDKPGKNDNHANAGFFTEGEELRQFIATQNNLYIICGDRHWQYASKHPKLGIREFGCGPINGQHMFGGAPKKDPKMHEFFNARGGFLTVKVERKGETPQAILRWHDADEKDPKTGKQRINHEIILDLQ</sequence>
<feature type="domain" description="Phospholipase D N-terminal" evidence="3">
    <location>
        <begin position="30"/>
        <end position="133"/>
    </location>
</feature>
<protein>
    <submittedName>
        <fullName evidence="4">Alkaline phosphatase D family protein</fullName>
    </submittedName>
</protein>
<evidence type="ECO:0000313" key="5">
    <source>
        <dbReference type="Proteomes" id="UP001214250"/>
    </source>
</evidence>
<dbReference type="EMBL" id="CP117812">
    <property type="protein sequence ID" value="WDE99363.1"/>
    <property type="molecule type" value="Genomic_DNA"/>
</dbReference>
<dbReference type="InterPro" id="IPR018946">
    <property type="entry name" value="PhoD-like_MPP"/>
</dbReference>
<dbReference type="Gene3D" id="2.60.40.380">
    <property type="entry name" value="Purple acid phosphatase-like, N-terminal"/>
    <property type="match status" value="1"/>
</dbReference>
<dbReference type="PANTHER" id="PTHR43606:SF1">
    <property type="entry name" value="PHOD-LIKE PHOSPHATASE METALLOPHOSPHATASE DOMAIN-CONTAINING PROTEIN"/>
    <property type="match status" value="1"/>
</dbReference>
<feature type="signal peptide" evidence="1">
    <location>
        <begin position="1"/>
        <end position="21"/>
    </location>
</feature>
<dbReference type="InterPro" id="IPR052900">
    <property type="entry name" value="Phospholipid_Metab_Enz"/>
</dbReference>
<accession>A0ABY7VYM1</accession>